<dbReference type="GO" id="GO:0005576">
    <property type="term" value="C:extracellular region"/>
    <property type="evidence" value="ECO:0007669"/>
    <property type="project" value="UniProtKB-SubCell"/>
</dbReference>
<evidence type="ECO:0008006" key="8">
    <source>
        <dbReference type="Google" id="ProtNLM"/>
    </source>
</evidence>
<evidence type="ECO:0000256" key="5">
    <source>
        <dbReference type="SAM" id="SignalP"/>
    </source>
</evidence>
<name>A0AA36GSZ2_CYLNA</name>
<dbReference type="PANTHER" id="PTHR21700">
    <property type="entry name" value="TRANSTHYRETIN-LIKE FAMILY PROTEIN-RELATED"/>
    <property type="match status" value="1"/>
</dbReference>
<organism evidence="6 7">
    <name type="scientific">Cylicocyclus nassatus</name>
    <name type="common">Nematode worm</name>
    <dbReference type="NCBI Taxonomy" id="53992"/>
    <lineage>
        <taxon>Eukaryota</taxon>
        <taxon>Metazoa</taxon>
        <taxon>Ecdysozoa</taxon>
        <taxon>Nematoda</taxon>
        <taxon>Chromadorea</taxon>
        <taxon>Rhabditida</taxon>
        <taxon>Rhabditina</taxon>
        <taxon>Rhabditomorpha</taxon>
        <taxon>Strongyloidea</taxon>
        <taxon>Strongylidae</taxon>
        <taxon>Cylicocyclus</taxon>
    </lineage>
</organism>
<evidence type="ECO:0000256" key="3">
    <source>
        <dbReference type="ARBA" id="ARBA00022525"/>
    </source>
</evidence>
<comment type="subcellular location">
    <subcellularLocation>
        <location evidence="1">Secreted</location>
    </subcellularLocation>
</comment>
<evidence type="ECO:0000313" key="6">
    <source>
        <dbReference type="EMBL" id="CAJ0597781.1"/>
    </source>
</evidence>
<gene>
    <name evidence="6" type="ORF">CYNAS_LOCUS9764</name>
</gene>
<sequence>MRAFILLCLIPLCSCLLFGLIGRMQSVGIMGTLKCNGKPAPGVKLKLYEKEIFFDRKMAQNKTDASGFFNMSGSAREVTEIDPQLNIYHKCNYKGLCKRKIGIIIPSEYIFKGKQAKKYYDIGSLELAIKRKGETTDCIN</sequence>
<feature type="chain" id="PRO_5041310898" description="Transthyretin-like family protein" evidence="5">
    <location>
        <begin position="16"/>
        <end position="140"/>
    </location>
</feature>
<dbReference type="Proteomes" id="UP001176961">
    <property type="component" value="Unassembled WGS sequence"/>
</dbReference>
<reference evidence="6" key="1">
    <citation type="submission" date="2023-07" db="EMBL/GenBank/DDBJ databases">
        <authorList>
            <consortium name="CYATHOMIX"/>
        </authorList>
    </citation>
    <scope>NUCLEOTIDE SEQUENCE</scope>
    <source>
        <strain evidence="6">N/A</strain>
    </source>
</reference>
<dbReference type="EMBL" id="CATQJL010000223">
    <property type="protein sequence ID" value="CAJ0597781.1"/>
    <property type="molecule type" value="Genomic_DNA"/>
</dbReference>
<evidence type="ECO:0000313" key="7">
    <source>
        <dbReference type="Proteomes" id="UP001176961"/>
    </source>
</evidence>
<feature type="signal peptide" evidence="5">
    <location>
        <begin position="1"/>
        <end position="15"/>
    </location>
</feature>
<dbReference type="GO" id="GO:0009986">
    <property type="term" value="C:cell surface"/>
    <property type="evidence" value="ECO:0007669"/>
    <property type="project" value="InterPro"/>
</dbReference>
<comment type="caution">
    <text evidence="6">The sequence shown here is derived from an EMBL/GenBank/DDBJ whole genome shotgun (WGS) entry which is preliminary data.</text>
</comment>
<dbReference type="AlphaFoldDB" id="A0AA36GSZ2"/>
<accession>A0AA36GSZ2</accession>
<evidence type="ECO:0000256" key="2">
    <source>
        <dbReference type="ARBA" id="ARBA00010112"/>
    </source>
</evidence>
<dbReference type="Gene3D" id="2.60.40.3330">
    <property type="match status" value="1"/>
</dbReference>
<evidence type="ECO:0000256" key="1">
    <source>
        <dbReference type="ARBA" id="ARBA00004613"/>
    </source>
</evidence>
<dbReference type="InterPro" id="IPR038479">
    <property type="entry name" value="Transthyretin-like_sf"/>
</dbReference>
<dbReference type="Pfam" id="PF01060">
    <property type="entry name" value="TTR-52"/>
    <property type="match status" value="1"/>
</dbReference>
<dbReference type="InterPro" id="IPR001534">
    <property type="entry name" value="Transthyretin-like"/>
</dbReference>
<keyword evidence="3" id="KW-0964">Secreted</keyword>
<comment type="similarity">
    <text evidence="2">Belongs to the nematode transthyretin-like family.</text>
</comment>
<protein>
    <recommendedName>
        <fullName evidence="8">Transthyretin-like family protein</fullName>
    </recommendedName>
</protein>
<keyword evidence="7" id="KW-1185">Reference proteome</keyword>
<keyword evidence="4 5" id="KW-0732">Signal</keyword>
<dbReference type="PANTHER" id="PTHR21700:SF24">
    <property type="entry name" value="TRANSTHYRETIN-LIKE FAMILY PROTEIN"/>
    <property type="match status" value="1"/>
</dbReference>
<evidence type="ECO:0000256" key="4">
    <source>
        <dbReference type="ARBA" id="ARBA00022729"/>
    </source>
</evidence>
<proteinExistence type="inferred from homology"/>